<feature type="compositionally biased region" description="Low complexity" evidence="1">
    <location>
        <begin position="805"/>
        <end position="814"/>
    </location>
</feature>
<feature type="compositionally biased region" description="Low complexity" evidence="1">
    <location>
        <begin position="333"/>
        <end position="343"/>
    </location>
</feature>
<feature type="compositionally biased region" description="Low complexity" evidence="1">
    <location>
        <begin position="825"/>
        <end position="834"/>
    </location>
</feature>
<protein>
    <submittedName>
        <fullName evidence="2">Uncharacterized protein</fullName>
    </submittedName>
</protein>
<feature type="non-terminal residue" evidence="2">
    <location>
        <position position="875"/>
    </location>
</feature>
<proteinExistence type="predicted"/>
<accession>A0A640KIP7</accession>
<dbReference type="OrthoDB" id="268056at2759"/>
<keyword evidence="3" id="KW-1185">Reference proteome</keyword>
<feature type="compositionally biased region" description="Polar residues" evidence="1">
    <location>
        <begin position="516"/>
        <end position="528"/>
    </location>
</feature>
<feature type="compositionally biased region" description="Low complexity" evidence="1">
    <location>
        <begin position="605"/>
        <end position="614"/>
    </location>
</feature>
<feature type="compositionally biased region" description="Low complexity" evidence="1">
    <location>
        <begin position="645"/>
        <end position="654"/>
    </location>
</feature>
<feature type="region of interest" description="Disordered" evidence="1">
    <location>
        <begin position="1"/>
        <end position="22"/>
    </location>
</feature>
<dbReference type="AlphaFoldDB" id="A0A640KIP7"/>
<feature type="compositionally biased region" description="Low complexity" evidence="1">
    <location>
        <begin position="529"/>
        <end position="540"/>
    </location>
</feature>
<evidence type="ECO:0000313" key="2">
    <source>
        <dbReference type="EMBL" id="GET89580.1"/>
    </source>
</evidence>
<feature type="compositionally biased region" description="Low complexity" evidence="1">
    <location>
        <begin position="745"/>
        <end position="754"/>
    </location>
</feature>
<name>A0A640KIP7_LEITA</name>
<feature type="region of interest" description="Disordered" evidence="1">
    <location>
        <begin position="515"/>
        <end position="562"/>
    </location>
</feature>
<dbReference type="EMBL" id="BLBS01000035">
    <property type="protein sequence ID" value="GET89580.1"/>
    <property type="molecule type" value="Genomic_DNA"/>
</dbReference>
<sequence length="875" mass="92846">MQQRPSSAPCGGDGAQKGACAQRGNDTVSAVMAGRVDSSLLRAARATQKAETATPSTLQVLLEPSRPLGHSRQAPPTVQRFHSPADMAMLPAIGGAEIPRTVPYTDWFHPLRALQRHRQAAADAYTPFTISATEAEAAQRVRLAPAAIPLGSSCCKRESAHDRSAPHSSCAEAHRRVDAVITTQKHASNVDCFSQASVVTEPPPRMDTTYDPRSQPCQRGASCFAERLAGTPRCGAPPHLCSTDGRAYTLAVKAHAEAPTSETLSCLPTLPLLESPADSDEHLHAISGHYARLGCLLRGYRIPEEDGHIPSSVAHDQAPAVMPQDQAPHCLRPRPFSSPSAPRTALQPSAQLSQRTSLSLEAPISSFHITPPESLTCRATAHVQGLPSFVSLTASTCEAAATPITSVANAFRHSHVRNQLLRHLGRWHHASSPDFPNNHSGHYVDHIRAPAYSNANRARFPRRYARIIDELTTNLLHHEQQQRTYIEADAHHALSTLCACHANYWQYLTRCHHDQPTTSTATPEQQNKSDLSLTTPDLSLRAPPEAQQDSISPKHSYRTPLTFTSPCTATALATQVPPEYREDSTPAASIAAAPEVPPEDREKSAPIASIAAAPEVPPEDREKSSPTASIAAAPEVPPEDREKSSPIASIAAAPEVLPEDREKSTPTASIAAAPEVPPEDREDSSPIASIAAAPEVLPEDREKSSPTASIAAAPEVPPEDREDSSPTASIAGAPEVPPEDREKSAPIASIAAAPEVPPEDREDSSLIASIAAAPEVPPEDRDKSSPTASIAAAPEVPPEDREKSAPIASIAAAPEVPPEDREDSSPIASIAAAPEVPPEDREDSSPTASIAGAPEVPPEDREKSAPIASIAAAPE</sequence>
<evidence type="ECO:0000256" key="1">
    <source>
        <dbReference type="SAM" id="MobiDB-lite"/>
    </source>
</evidence>
<reference evidence="2" key="1">
    <citation type="submission" date="2019-11" db="EMBL/GenBank/DDBJ databases">
        <title>Leishmania tarentolae CDS.</title>
        <authorList>
            <person name="Goto Y."/>
            <person name="Yamagishi J."/>
        </authorList>
    </citation>
    <scope>NUCLEOTIDE SEQUENCE [LARGE SCALE GENOMIC DNA]</scope>
    <source>
        <strain evidence="2">Parrot Tar II</strain>
    </source>
</reference>
<feature type="region of interest" description="Disordered" evidence="1">
    <location>
        <begin position="578"/>
        <end position="875"/>
    </location>
</feature>
<dbReference type="VEuPathDB" id="TriTrypDB:LtaPh_2623100"/>
<gene>
    <name evidence="2" type="ORF">LtaPh_2623100</name>
</gene>
<feature type="compositionally biased region" description="Low complexity" evidence="1">
    <location>
        <begin position="865"/>
        <end position="875"/>
    </location>
</feature>
<feature type="region of interest" description="Disordered" evidence="1">
    <location>
        <begin position="325"/>
        <end position="351"/>
    </location>
</feature>
<comment type="caution">
    <text evidence="2">The sequence shown here is derived from an EMBL/GenBank/DDBJ whole genome shotgun (WGS) entry which is preliminary data.</text>
</comment>
<feature type="compositionally biased region" description="Low complexity" evidence="1">
    <location>
        <begin position="685"/>
        <end position="694"/>
    </location>
</feature>
<dbReference type="Proteomes" id="UP000419144">
    <property type="component" value="Unassembled WGS sequence"/>
</dbReference>
<evidence type="ECO:0000313" key="3">
    <source>
        <dbReference type="Proteomes" id="UP000419144"/>
    </source>
</evidence>
<feature type="compositionally biased region" description="Polar residues" evidence="1">
    <location>
        <begin position="547"/>
        <end position="562"/>
    </location>
</feature>
<organism evidence="2 3">
    <name type="scientific">Leishmania tarentolae</name>
    <name type="common">Sauroleishmania tarentolae</name>
    <dbReference type="NCBI Taxonomy" id="5689"/>
    <lineage>
        <taxon>Eukaryota</taxon>
        <taxon>Discoba</taxon>
        <taxon>Euglenozoa</taxon>
        <taxon>Kinetoplastea</taxon>
        <taxon>Metakinetoplastina</taxon>
        <taxon>Trypanosomatida</taxon>
        <taxon>Trypanosomatidae</taxon>
        <taxon>Leishmaniinae</taxon>
        <taxon>Leishmania</taxon>
        <taxon>lizard Leishmania</taxon>
    </lineage>
</organism>